<accession>A0A6A4PAC2</accession>
<evidence type="ECO:0000313" key="2">
    <source>
        <dbReference type="EMBL" id="KAE9598751.1"/>
    </source>
</evidence>
<dbReference type="AlphaFoldDB" id="A0A6A4PAC2"/>
<name>A0A6A4PAC2_LUPAL</name>
<evidence type="ECO:0008006" key="4">
    <source>
        <dbReference type="Google" id="ProtNLM"/>
    </source>
</evidence>
<reference evidence="3" key="1">
    <citation type="journal article" date="2020" name="Nat. Commun.">
        <title>Genome sequence of the cluster root forming white lupin.</title>
        <authorList>
            <person name="Hufnagel B."/>
            <person name="Marques A."/>
            <person name="Soriano A."/>
            <person name="Marques L."/>
            <person name="Divol F."/>
            <person name="Doumas P."/>
            <person name="Sallet E."/>
            <person name="Mancinotti D."/>
            <person name="Carrere S."/>
            <person name="Marande W."/>
            <person name="Arribat S."/>
            <person name="Keller J."/>
            <person name="Huneau C."/>
            <person name="Blein T."/>
            <person name="Aime D."/>
            <person name="Laguerre M."/>
            <person name="Taylor J."/>
            <person name="Schubert V."/>
            <person name="Nelson M."/>
            <person name="Geu-Flores F."/>
            <person name="Crespi M."/>
            <person name="Gallardo-Guerrero K."/>
            <person name="Delaux P.-M."/>
            <person name="Salse J."/>
            <person name="Berges H."/>
            <person name="Guyot R."/>
            <person name="Gouzy J."/>
            <person name="Peret B."/>
        </authorList>
    </citation>
    <scope>NUCLEOTIDE SEQUENCE [LARGE SCALE GENOMIC DNA]</scope>
    <source>
        <strain evidence="3">cv. Amiga</strain>
    </source>
</reference>
<keyword evidence="1" id="KW-0732">Signal</keyword>
<keyword evidence="3" id="KW-1185">Reference proteome</keyword>
<evidence type="ECO:0000256" key="1">
    <source>
        <dbReference type="SAM" id="SignalP"/>
    </source>
</evidence>
<evidence type="ECO:0000313" key="3">
    <source>
        <dbReference type="Proteomes" id="UP000447434"/>
    </source>
</evidence>
<gene>
    <name evidence="2" type="ORF">Lalb_Chr15g0084301</name>
</gene>
<comment type="caution">
    <text evidence="2">The sequence shown here is derived from an EMBL/GenBank/DDBJ whole genome shotgun (WGS) entry which is preliminary data.</text>
</comment>
<dbReference type="EMBL" id="WOCE01000015">
    <property type="protein sequence ID" value="KAE9598751.1"/>
    <property type="molecule type" value="Genomic_DNA"/>
</dbReference>
<organism evidence="2 3">
    <name type="scientific">Lupinus albus</name>
    <name type="common">White lupine</name>
    <name type="synonym">Lupinus termis</name>
    <dbReference type="NCBI Taxonomy" id="3870"/>
    <lineage>
        <taxon>Eukaryota</taxon>
        <taxon>Viridiplantae</taxon>
        <taxon>Streptophyta</taxon>
        <taxon>Embryophyta</taxon>
        <taxon>Tracheophyta</taxon>
        <taxon>Spermatophyta</taxon>
        <taxon>Magnoliopsida</taxon>
        <taxon>eudicotyledons</taxon>
        <taxon>Gunneridae</taxon>
        <taxon>Pentapetalae</taxon>
        <taxon>rosids</taxon>
        <taxon>fabids</taxon>
        <taxon>Fabales</taxon>
        <taxon>Fabaceae</taxon>
        <taxon>Papilionoideae</taxon>
        <taxon>50 kb inversion clade</taxon>
        <taxon>genistoids sensu lato</taxon>
        <taxon>core genistoids</taxon>
        <taxon>Genisteae</taxon>
        <taxon>Lupinus</taxon>
    </lineage>
</organism>
<feature type="chain" id="PRO_5025451062" description="Secreted protein" evidence="1">
    <location>
        <begin position="22"/>
        <end position="67"/>
    </location>
</feature>
<dbReference type="Proteomes" id="UP000447434">
    <property type="component" value="Chromosome 15"/>
</dbReference>
<sequence length="67" mass="7471">MKAKLLWGLPTLLFPWRATLSSRLGVVTEWVCPFLSSLSPRPFPAIVVTGRFVCDIWTVDKGDHGSL</sequence>
<feature type="signal peptide" evidence="1">
    <location>
        <begin position="1"/>
        <end position="21"/>
    </location>
</feature>
<proteinExistence type="predicted"/>
<protein>
    <recommendedName>
        <fullName evidence="4">Secreted protein</fullName>
    </recommendedName>
</protein>